<protein>
    <submittedName>
        <fullName evidence="4">NADPH-dependent methylglyoxal reductase GRE2</fullName>
    </submittedName>
</protein>
<dbReference type="FunFam" id="3.40.50.720:FF:000191">
    <property type="entry name" value="Methylglyoxal reductase (NADPH-dependent)"/>
    <property type="match status" value="1"/>
</dbReference>
<comment type="caution">
    <text evidence="4">The sequence shown here is derived from an EMBL/GenBank/DDBJ whole genome shotgun (WGS) entry which is preliminary data.</text>
</comment>
<evidence type="ECO:0000313" key="5">
    <source>
        <dbReference type="Proteomes" id="UP000095728"/>
    </source>
</evidence>
<dbReference type="InterPro" id="IPR036291">
    <property type="entry name" value="NAD(P)-bd_dom_sf"/>
</dbReference>
<accession>A0A1E5R210</accession>
<dbReference type="PANTHER" id="PTHR10366">
    <property type="entry name" value="NAD DEPENDENT EPIMERASE/DEHYDRATASE"/>
    <property type="match status" value="1"/>
</dbReference>
<evidence type="ECO:0000256" key="1">
    <source>
        <dbReference type="ARBA" id="ARBA00023002"/>
    </source>
</evidence>
<dbReference type="STRING" id="56408.A0A1E5R210"/>
<dbReference type="AlphaFoldDB" id="A0A1E5R210"/>
<proteinExistence type="inferred from homology"/>
<dbReference type="EMBL" id="LPNM01000011">
    <property type="protein sequence ID" value="OEJ80939.1"/>
    <property type="molecule type" value="Genomic_DNA"/>
</dbReference>
<keyword evidence="5" id="KW-1185">Reference proteome</keyword>
<evidence type="ECO:0000259" key="3">
    <source>
        <dbReference type="Pfam" id="PF01370"/>
    </source>
</evidence>
<dbReference type="Gene3D" id="3.40.50.720">
    <property type="entry name" value="NAD(P)-binding Rossmann-like Domain"/>
    <property type="match status" value="1"/>
</dbReference>
<feature type="domain" description="NAD-dependent epimerase/dehydratase" evidence="3">
    <location>
        <begin position="6"/>
        <end position="259"/>
    </location>
</feature>
<organism evidence="4 5">
    <name type="scientific">Hanseniaspora osmophila</name>
    <dbReference type="NCBI Taxonomy" id="56408"/>
    <lineage>
        <taxon>Eukaryota</taxon>
        <taxon>Fungi</taxon>
        <taxon>Dikarya</taxon>
        <taxon>Ascomycota</taxon>
        <taxon>Saccharomycotina</taxon>
        <taxon>Saccharomycetes</taxon>
        <taxon>Saccharomycodales</taxon>
        <taxon>Saccharomycodaceae</taxon>
        <taxon>Hanseniaspora</taxon>
    </lineage>
</organism>
<dbReference type="Pfam" id="PF01370">
    <property type="entry name" value="Epimerase"/>
    <property type="match status" value="1"/>
</dbReference>
<gene>
    <name evidence="4" type="ORF">AWRI3579_g4039</name>
</gene>
<dbReference type="InterPro" id="IPR001509">
    <property type="entry name" value="Epimerase_deHydtase"/>
</dbReference>
<dbReference type="PANTHER" id="PTHR10366:SF564">
    <property type="entry name" value="STEROL-4-ALPHA-CARBOXYLATE 3-DEHYDROGENASE, DECARBOXYLATING"/>
    <property type="match status" value="1"/>
</dbReference>
<name>A0A1E5R210_9ASCO</name>
<dbReference type="FunCoup" id="A0A1E5R210">
    <property type="interactions" value="268"/>
</dbReference>
<evidence type="ECO:0000313" key="4">
    <source>
        <dbReference type="EMBL" id="OEJ80939.1"/>
    </source>
</evidence>
<dbReference type="Proteomes" id="UP000095728">
    <property type="component" value="Unassembled WGS sequence"/>
</dbReference>
<comment type="similarity">
    <text evidence="2">Belongs to the NAD(P)-dependent epimerase/dehydratase family. Dihydroflavonol-4-reductase subfamily.</text>
</comment>
<dbReference type="InterPro" id="IPR050425">
    <property type="entry name" value="NAD(P)_dehydrat-like"/>
</dbReference>
<sequence length="345" mass="37758">MAKPTVFVSGATGFIAQHVVKGLLETKKYKVVGSVRNSEKATLMKAGFENNPDLSFVIVRDLAQIDAFDESFKQLGSEIKYVFHTASPVIFDITDFEKDLIVPATNGTKGIFQAAVKYAPNVKKFILTSSFSAVCSIAEENDSSLTLIEKSWNSQPLEEAMGNSVDAYGYSKTAAEKAAWDLHKKLDPKFSLTVINPAYVFGPQCFDSSVKEKLNASCQNINEIVHSNLGDPVKAQVKGSFIHISDLAKAQVSCIENHKLNGQRLILAKDRFSLQNVVDIINAKYPSLEGKITKGEPESAKQAIEGLAKVDNHVTKELLGFPLKTLTEAVQDTVDQILRVEAAQM</sequence>
<dbReference type="InParanoid" id="A0A1E5R210"/>
<keyword evidence="1" id="KW-0560">Oxidoreductase</keyword>
<dbReference type="OrthoDB" id="2735536at2759"/>
<dbReference type="SUPFAM" id="SSF51735">
    <property type="entry name" value="NAD(P)-binding Rossmann-fold domains"/>
    <property type="match status" value="1"/>
</dbReference>
<evidence type="ECO:0000256" key="2">
    <source>
        <dbReference type="ARBA" id="ARBA00023445"/>
    </source>
</evidence>
<reference evidence="5" key="1">
    <citation type="journal article" date="2016" name="Genome Announc.">
        <title>Genome sequences of three species of Hanseniaspora isolated from spontaneous wine fermentations.</title>
        <authorList>
            <person name="Sternes P.R."/>
            <person name="Lee D."/>
            <person name="Kutyna D.R."/>
            <person name="Borneman A.R."/>
        </authorList>
    </citation>
    <scope>NUCLEOTIDE SEQUENCE [LARGE SCALE GENOMIC DNA]</scope>
    <source>
        <strain evidence="5">AWRI3579</strain>
    </source>
</reference>
<dbReference type="GO" id="GO:0016616">
    <property type="term" value="F:oxidoreductase activity, acting on the CH-OH group of donors, NAD or NADP as acceptor"/>
    <property type="evidence" value="ECO:0007669"/>
    <property type="project" value="TreeGrafter"/>
</dbReference>